<proteinExistence type="predicted"/>
<dbReference type="InterPro" id="IPR015943">
    <property type="entry name" value="WD40/YVTN_repeat-like_dom_sf"/>
</dbReference>
<dbReference type="SMART" id="SM00564">
    <property type="entry name" value="PQQ"/>
    <property type="match status" value="3"/>
</dbReference>
<protein>
    <recommendedName>
        <fullName evidence="2">Pyrrolo-quinoline quinone repeat domain-containing protein</fullName>
    </recommendedName>
</protein>
<dbReference type="SUPFAM" id="SSF50998">
    <property type="entry name" value="Quinoprotein alcohol dehydrogenase-like"/>
    <property type="match status" value="1"/>
</dbReference>
<name>A0A3A6PBL1_9BACL</name>
<keyword evidence="1" id="KW-0732">Signal</keyword>
<dbReference type="PANTHER" id="PTHR34512:SF30">
    <property type="entry name" value="OUTER MEMBRANE PROTEIN ASSEMBLY FACTOR BAMB"/>
    <property type="match status" value="1"/>
</dbReference>
<feature type="domain" description="Pyrrolo-quinoline quinone repeat" evidence="2">
    <location>
        <begin position="409"/>
        <end position="565"/>
    </location>
</feature>
<sequence>MSLMKHSIKRMLLATILCTVFLAGCDSVNSPIASSVTPPHSAAPDVSPLSSVNISRPAHLYLSLNGIISPNGETDPSSRVLLQAGGGYFLNGKQGDFSEVRTAEGEGGWIPAWYLNEESAQIRNLEPQELSMKLYTDAYWYPNGQETAVSLKAGELVYAYQEFEDWYGVIASSKNDASHSPFMLWIPKANAEVSGPAPSWFGIGTDEEEAMRVLATAVSSLVVPGISQARVRELFGEPTYTEQSSNKGETGDKPLTLPVWRYEIRTAHLILEWNAADVLESAYYQDADGLLNLDLWTGSIGREPYLAPSIVPDWEWRFQSDLPYNFLIDSAGDALIIAGEDGGFSGMHMKSILYALHKGTGEKIWQYDFGPHATMYGMSKDKRRMSLLKQDMDRKSATIPYVLETLYTQTGELAWQHKMDDVHVQGLTVSGNSAVVLYSNLSNGTVTDDYSVQAWDVRTGQSLWTSKLPGYKDISIAGDQEQLILQAYREGYDPEGGVIIALDPATGQEQWKLEKRHIFMYNLLEDPSGYTAGSGKIWTSTTDRLWLTDVRTGTDLEHYPIQQDSWYEVVNDQYLLSVRTDRTGDDRTFTSSFIDRKTGEKRFTEQGYASYGTIVGNKLYFRLHNHASSFDLTTNKKIGFEYEGSYIDAGPVIAHGKILVSAYPASGTVYVLDPDTMDPLGRLLDTKVGVYDITPTYFMQGYLTDINGSLYIGSANGWFSKLKPIVLQPAA</sequence>
<reference evidence="3 4" key="1">
    <citation type="submission" date="2018-09" db="EMBL/GenBank/DDBJ databases">
        <title>Paenibacillus aracenensis nov. sp. isolated from a cave in southern Spain.</title>
        <authorList>
            <person name="Jurado V."/>
            <person name="Gutierrez-Patricio S."/>
            <person name="Gonzalez-Pimentel J.L."/>
            <person name="Miller A.Z."/>
            <person name="Laiz L."/>
            <person name="Saiz-Jimenez C."/>
        </authorList>
    </citation>
    <scope>NUCLEOTIDE SEQUENCE [LARGE SCALE GENOMIC DNA]</scope>
    <source>
        <strain evidence="3 4">JCM 19203</strain>
    </source>
</reference>
<dbReference type="Gene3D" id="2.130.10.10">
    <property type="entry name" value="YVTN repeat-like/Quinoprotein amine dehydrogenase"/>
    <property type="match status" value="1"/>
</dbReference>
<dbReference type="Pfam" id="PF13360">
    <property type="entry name" value="PQQ_2"/>
    <property type="match status" value="1"/>
</dbReference>
<dbReference type="InterPro" id="IPR002372">
    <property type="entry name" value="PQQ_rpt_dom"/>
</dbReference>
<evidence type="ECO:0000313" key="3">
    <source>
        <dbReference type="EMBL" id="RJX37595.1"/>
    </source>
</evidence>
<comment type="caution">
    <text evidence="3">The sequence shown here is derived from an EMBL/GenBank/DDBJ whole genome shotgun (WGS) entry which is preliminary data.</text>
</comment>
<dbReference type="PANTHER" id="PTHR34512">
    <property type="entry name" value="CELL SURFACE PROTEIN"/>
    <property type="match status" value="1"/>
</dbReference>
<dbReference type="OrthoDB" id="2641515at2"/>
<feature type="chain" id="PRO_5038619259" description="Pyrrolo-quinoline quinone repeat domain-containing protein" evidence="1">
    <location>
        <begin position="26"/>
        <end position="731"/>
    </location>
</feature>
<dbReference type="PROSITE" id="PS51257">
    <property type="entry name" value="PROKAR_LIPOPROTEIN"/>
    <property type="match status" value="1"/>
</dbReference>
<feature type="signal peptide" evidence="1">
    <location>
        <begin position="1"/>
        <end position="25"/>
    </location>
</feature>
<dbReference type="AlphaFoldDB" id="A0A3A6PBL1"/>
<evidence type="ECO:0000259" key="2">
    <source>
        <dbReference type="Pfam" id="PF13360"/>
    </source>
</evidence>
<keyword evidence="4" id="KW-1185">Reference proteome</keyword>
<dbReference type="InterPro" id="IPR018391">
    <property type="entry name" value="PQQ_b-propeller_rpt"/>
</dbReference>
<accession>A0A3A6PBL1</accession>
<dbReference type="EMBL" id="QXQB01000005">
    <property type="protein sequence ID" value="RJX37595.1"/>
    <property type="molecule type" value="Genomic_DNA"/>
</dbReference>
<dbReference type="Proteomes" id="UP000267798">
    <property type="component" value="Unassembled WGS sequence"/>
</dbReference>
<evidence type="ECO:0000256" key="1">
    <source>
        <dbReference type="SAM" id="SignalP"/>
    </source>
</evidence>
<organism evidence="3 4">
    <name type="scientific">Paenibacillus pinisoli</name>
    <dbReference type="NCBI Taxonomy" id="1276110"/>
    <lineage>
        <taxon>Bacteria</taxon>
        <taxon>Bacillati</taxon>
        <taxon>Bacillota</taxon>
        <taxon>Bacilli</taxon>
        <taxon>Bacillales</taxon>
        <taxon>Paenibacillaceae</taxon>
        <taxon>Paenibacillus</taxon>
    </lineage>
</organism>
<gene>
    <name evidence="3" type="ORF">D3P09_21705</name>
</gene>
<dbReference type="InterPro" id="IPR011047">
    <property type="entry name" value="Quinoprotein_ADH-like_sf"/>
</dbReference>
<evidence type="ECO:0000313" key="4">
    <source>
        <dbReference type="Proteomes" id="UP000267798"/>
    </source>
</evidence>